<reference evidence="1" key="2">
    <citation type="submission" date="2021-05" db="EMBL/GenBank/DDBJ databases">
        <title>Protein family content uncovers lineage relationships and bacterial pathway maintenance mechanisms in DPANN archaea.</title>
        <authorList>
            <person name="Castelle C.J."/>
            <person name="Meheust R."/>
            <person name="Jaffe A.L."/>
            <person name="Seitz K."/>
            <person name="Gong X."/>
            <person name="Baker B.J."/>
            <person name="Banfield J.F."/>
        </authorList>
    </citation>
    <scope>NUCLEOTIDE SEQUENCE</scope>
    <source>
        <strain evidence="1">RIFCSPLOWO2_01_FULL_58_19</strain>
    </source>
</reference>
<sequence>MPVKKAKRSDLLAKDVAALVCPYNALGGIPMLACEKLGIPVLAVKENSTILRVTKERLGLKNIVKVKTYDDAVKLLKKMGRR</sequence>
<gene>
    <name evidence="1" type="ORF">J4203_08200</name>
</gene>
<dbReference type="Proteomes" id="UP000678237">
    <property type="component" value="Unassembled WGS sequence"/>
</dbReference>
<dbReference type="Pfam" id="PF11805">
    <property type="entry name" value="DUF3326"/>
    <property type="match status" value="1"/>
</dbReference>
<accession>A0A8T4LAR1</accession>
<reference evidence="1" key="1">
    <citation type="submission" date="2021-03" db="EMBL/GenBank/DDBJ databases">
        <authorList>
            <person name="Jaffe A."/>
        </authorList>
    </citation>
    <scope>NUCLEOTIDE SEQUENCE</scope>
    <source>
        <strain evidence="1">RIFCSPLOWO2_01_FULL_58_19</strain>
    </source>
</reference>
<organism evidence="1 2">
    <name type="scientific">Candidatus Iainarchaeum sp</name>
    <dbReference type="NCBI Taxonomy" id="3101447"/>
    <lineage>
        <taxon>Archaea</taxon>
        <taxon>Candidatus Iainarchaeota</taxon>
        <taxon>Candidatus Iainarchaeia</taxon>
        <taxon>Candidatus Iainarchaeales</taxon>
        <taxon>Candidatus Iainarchaeaceae</taxon>
        <taxon>Candidatus Iainarchaeum</taxon>
    </lineage>
</organism>
<proteinExistence type="predicted"/>
<protein>
    <submittedName>
        <fullName evidence="1">DUF3326 domain-containing protein</fullName>
    </submittedName>
</protein>
<dbReference type="InterPro" id="IPR021763">
    <property type="entry name" value="DUF3326"/>
</dbReference>
<comment type="caution">
    <text evidence="1">The sequence shown here is derived from an EMBL/GenBank/DDBJ whole genome shotgun (WGS) entry which is preliminary data.</text>
</comment>
<dbReference type="EMBL" id="JAGVWE010000007">
    <property type="protein sequence ID" value="MBS3063814.1"/>
    <property type="molecule type" value="Genomic_DNA"/>
</dbReference>
<dbReference type="AlphaFoldDB" id="A0A8T4LAR1"/>
<name>A0A8T4LAR1_9ARCH</name>
<evidence type="ECO:0000313" key="2">
    <source>
        <dbReference type="Proteomes" id="UP000678237"/>
    </source>
</evidence>
<evidence type="ECO:0000313" key="1">
    <source>
        <dbReference type="EMBL" id="MBS3063814.1"/>
    </source>
</evidence>